<dbReference type="InterPro" id="IPR023631">
    <property type="entry name" value="Amidase_dom"/>
</dbReference>
<comment type="caution">
    <text evidence="2">The sequence shown here is derived from an EMBL/GenBank/DDBJ whole genome shotgun (WGS) entry which is preliminary data.</text>
</comment>
<name>A0AA36ILN8_9DINO</name>
<dbReference type="GO" id="GO:0012505">
    <property type="term" value="C:endomembrane system"/>
    <property type="evidence" value="ECO:0007669"/>
    <property type="project" value="TreeGrafter"/>
</dbReference>
<evidence type="ECO:0000313" key="3">
    <source>
        <dbReference type="Proteomes" id="UP001178507"/>
    </source>
</evidence>
<dbReference type="Proteomes" id="UP001178507">
    <property type="component" value="Unassembled WGS sequence"/>
</dbReference>
<dbReference type="InterPro" id="IPR036928">
    <property type="entry name" value="AS_sf"/>
</dbReference>
<reference evidence="2" key="1">
    <citation type="submission" date="2023-08" db="EMBL/GenBank/DDBJ databases">
        <authorList>
            <person name="Chen Y."/>
            <person name="Shah S."/>
            <person name="Dougan E. K."/>
            <person name="Thang M."/>
            <person name="Chan C."/>
        </authorList>
    </citation>
    <scope>NUCLEOTIDE SEQUENCE</scope>
</reference>
<feature type="domain" description="Amidase" evidence="1">
    <location>
        <begin position="71"/>
        <end position="518"/>
    </location>
</feature>
<dbReference type="AlphaFoldDB" id="A0AA36ILN8"/>
<dbReference type="PANTHER" id="PTHR43372:SF4">
    <property type="entry name" value="FATTY-ACID AMIDE HYDROLASE 2"/>
    <property type="match status" value="1"/>
</dbReference>
<dbReference type="SUPFAM" id="SSF75304">
    <property type="entry name" value="Amidase signature (AS) enzymes"/>
    <property type="match status" value="1"/>
</dbReference>
<proteinExistence type="predicted"/>
<evidence type="ECO:0000259" key="1">
    <source>
        <dbReference type="Pfam" id="PF01425"/>
    </source>
</evidence>
<protein>
    <recommendedName>
        <fullName evidence="1">Amidase domain-containing protein</fullName>
    </recommendedName>
</protein>
<evidence type="ECO:0000313" key="2">
    <source>
        <dbReference type="EMBL" id="CAJ1389815.1"/>
    </source>
</evidence>
<gene>
    <name evidence="2" type="ORF">EVOR1521_LOCUS15357</name>
</gene>
<dbReference type="EMBL" id="CAUJNA010001946">
    <property type="protein sequence ID" value="CAJ1389815.1"/>
    <property type="molecule type" value="Genomic_DNA"/>
</dbReference>
<keyword evidence="3" id="KW-1185">Reference proteome</keyword>
<accession>A0AA36ILN8</accession>
<organism evidence="2 3">
    <name type="scientific">Effrenium voratum</name>
    <dbReference type="NCBI Taxonomy" id="2562239"/>
    <lineage>
        <taxon>Eukaryota</taxon>
        <taxon>Sar</taxon>
        <taxon>Alveolata</taxon>
        <taxon>Dinophyceae</taxon>
        <taxon>Suessiales</taxon>
        <taxon>Symbiodiniaceae</taxon>
        <taxon>Effrenium</taxon>
    </lineage>
</organism>
<dbReference type="Pfam" id="PF01425">
    <property type="entry name" value="Amidase"/>
    <property type="match status" value="1"/>
</dbReference>
<sequence length="539" mass="58165">MDGWSRAAACGKLLVALYVLHKLPRLLRYWPARPLGPRALAPGGAGPPFLRWSACRLAEAIRRRELTAEQVVDAFIQRLQDVDVHLNALVAERFDAARQQAREVDRRIASEKGELPPFLGVPIVVKEAFEYPGFPYTNGLLSRKGRLGVKAGYAVQRVEAAGFLVLATTNISEACMWMESYNLVYGRVASPFGSHLSPGGSSGGSAALVAALGVPVGLTADIGGSTRIPALLNGLFGHKPTGGIIPNHGTHLEEFHGAVCRICQMGAVARHAEDLAPLLRIMAGPPSPEARLAHEYRACPAWRGLEPELGSMTVGSLSFRGGLPSAQELMISSVGKGQQRAQQRVIHWLETQGCKIQPLFFEDLAVGEWFDCWSTRVQGAGTARFREVLCQSKDCFGPAEVLRYLAGYSPHTFPALGLAFLEDLVESFSPPMEQRLARAQQLEDLLRSQLAQCQVLIMPTLPRHGLVHDEPLLRVLDSCFTSIWNAMEFPSTAVPVGLHQGAPVGVQIVSLPGHDELTIGVARALAAAGVAQCVAPDEA</sequence>
<dbReference type="PANTHER" id="PTHR43372">
    <property type="entry name" value="FATTY-ACID AMIDE HYDROLASE"/>
    <property type="match status" value="1"/>
</dbReference>
<dbReference type="InterPro" id="IPR052739">
    <property type="entry name" value="FAAH2"/>
</dbReference>
<dbReference type="Gene3D" id="3.90.1300.10">
    <property type="entry name" value="Amidase signature (AS) domain"/>
    <property type="match status" value="1"/>
</dbReference>